<dbReference type="InterPro" id="IPR058637">
    <property type="entry name" value="YknX-like_C"/>
</dbReference>
<dbReference type="HOGENOM" id="CLU_018816_14_4_9"/>
<dbReference type="Pfam" id="PF25973">
    <property type="entry name" value="BSH_CzcB"/>
    <property type="match status" value="1"/>
</dbReference>
<feature type="coiled-coil region" evidence="2">
    <location>
        <begin position="132"/>
        <end position="197"/>
    </location>
</feature>
<protein>
    <submittedName>
        <fullName evidence="6">Lipoprotein</fullName>
    </submittedName>
</protein>
<dbReference type="Gene3D" id="1.10.287.470">
    <property type="entry name" value="Helix hairpin bin"/>
    <property type="match status" value="2"/>
</dbReference>
<proteinExistence type="inferred from homology"/>
<evidence type="ECO:0000259" key="3">
    <source>
        <dbReference type="Pfam" id="PF25954"/>
    </source>
</evidence>
<evidence type="ECO:0000259" key="4">
    <source>
        <dbReference type="Pfam" id="PF25973"/>
    </source>
</evidence>
<dbReference type="Gene3D" id="2.40.420.20">
    <property type="match status" value="1"/>
</dbReference>
<dbReference type="Pfam" id="PF25954">
    <property type="entry name" value="Beta-barrel_RND_2"/>
    <property type="match status" value="1"/>
</dbReference>
<sequence>MQYIIGGDMKRYLIVFLMCSSLFLVGCGKTKESEPEKPIAVSVQKAVGGEIENTNSFSGTTKVKDETAVTAQTVGTVQEVYVKLGQNVRKGDELLSISSPELENSVKQSKASLDLAKASYSSATGGSLEAQVNQAKTALDNAKIQYEESQRNYDNNKILYEQEVISLDQFKKIEFSLEQTKQQLDSAQRAYDTATSKSIPQAKALAKKQLDQAQVSYNLAMSNLDKLTLTSPVDGTITAKNFDSKEMITQSQPAFIISNPNILEVDLNVAESDIGKFKKDGNVDVIIEDQRILGKIDYVPSVVDPQTSLYPVKVLVNNANNKFKAGMSAQVNLSIEKENGAVTVPKKAIFEENGKKYVYIATKDNIAKKHLVQTGIVTEDKIEIKSGVSDKDTVIIGGISLISDGTKIFPVEKEK</sequence>
<name>A0A0H3N3Z8_CLODC</name>
<dbReference type="SUPFAM" id="SSF111369">
    <property type="entry name" value="HlyD-like secretion proteins"/>
    <property type="match status" value="2"/>
</dbReference>
<dbReference type="KEGG" id="cdc:CD196_2249"/>
<dbReference type="EMBL" id="FN538970">
    <property type="protein sequence ID" value="CBA64312.1"/>
    <property type="molecule type" value="Genomic_DNA"/>
</dbReference>
<dbReference type="GO" id="GO:0015562">
    <property type="term" value="F:efflux transmembrane transporter activity"/>
    <property type="evidence" value="ECO:0007669"/>
    <property type="project" value="TreeGrafter"/>
</dbReference>
<evidence type="ECO:0000313" key="6">
    <source>
        <dbReference type="EMBL" id="CBA64312.1"/>
    </source>
</evidence>
<dbReference type="InterPro" id="IPR058647">
    <property type="entry name" value="BSH_CzcB-like"/>
</dbReference>
<comment type="similarity">
    <text evidence="1">Belongs to the membrane fusion protein (MFP) (TC 8.A.1) family.</text>
</comment>
<dbReference type="Gene3D" id="2.40.30.170">
    <property type="match status" value="1"/>
</dbReference>
<dbReference type="PANTHER" id="PTHR30469:SF15">
    <property type="entry name" value="HLYD FAMILY OF SECRETION PROTEINS"/>
    <property type="match status" value="1"/>
</dbReference>
<feature type="domain" description="CusB-like beta-barrel" evidence="3">
    <location>
        <begin position="266"/>
        <end position="334"/>
    </location>
</feature>
<evidence type="ECO:0000256" key="1">
    <source>
        <dbReference type="ARBA" id="ARBA00009477"/>
    </source>
</evidence>
<dbReference type="InterPro" id="IPR006143">
    <property type="entry name" value="RND_pump_MFP"/>
</dbReference>
<dbReference type="PANTHER" id="PTHR30469">
    <property type="entry name" value="MULTIDRUG RESISTANCE PROTEIN MDTA"/>
    <property type="match status" value="1"/>
</dbReference>
<accession>A0A0H3N3Z8</accession>
<dbReference type="InterPro" id="IPR058792">
    <property type="entry name" value="Beta-barrel_RND_2"/>
</dbReference>
<dbReference type="NCBIfam" id="TIGR01730">
    <property type="entry name" value="RND_mfp"/>
    <property type="match status" value="1"/>
</dbReference>
<dbReference type="GO" id="GO:1990281">
    <property type="term" value="C:efflux pump complex"/>
    <property type="evidence" value="ECO:0007669"/>
    <property type="project" value="TreeGrafter"/>
</dbReference>
<gene>
    <name evidence="6" type="ordered locus">CD196_2249</name>
</gene>
<feature type="domain" description="CzcB-like barrel-sandwich hybrid" evidence="4">
    <location>
        <begin position="67"/>
        <end position="259"/>
    </location>
</feature>
<evidence type="ECO:0000256" key="2">
    <source>
        <dbReference type="SAM" id="Coils"/>
    </source>
</evidence>
<reference evidence="6 7" key="1">
    <citation type="journal article" date="2009" name="Genome Biol.">
        <title>Comparative genome and phenotypic analysis of Clostridium difficile 027 strains provides insight into the evolution of a hypervirulent bacterium.</title>
        <authorList>
            <person name="Stabler R.A."/>
            <person name="He M."/>
            <person name="Dawson L."/>
            <person name="Martin M."/>
            <person name="Valiente E."/>
            <person name="Corton C."/>
            <person name="Lawley T.D."/>
            <person name="Sebaihia M."/>
            <person name="Quail M.A."/>
            <person name="Rose G."/>
            <person name="Gerding D.N."/>
            <person name="Gibert M."/>
            <person name="Popoff M.R."/>
            <person name="Parkhill J."/>
            <person name="Dougan G."/>
            <person name="Wren B.W."/>
        </authorList>
    </citation>
    <scope>NUCLEOTIDE SEQUENCE [LARGE SCALE GENOMIC DNA]</scope>
    <source>
        <strain evidence="6 7">CD196</strain>
    </source>
</reference>
<keyword evidence="2" id="KW-0175">Coiled coil</keyword>
<keyword evidence="6" id="KW-0449">Lipoprotein</keyword>
<dbReference type="AlphaFoldDB" id="A0A0H3N3Z8"/>
<dbReference type="Proteomes" id="UP000002068">
    <property type="component" value="Chromosome"/>
</dbReference>
<organism evidence="6 7">
    <name type="scientific">Clostridioides difficile (strain CD196)</name>
    <name type="common">Peptoclostridium difficile</name>
    <dbReference type="NCBI Taxonomy" id="645462"/>
    <lineage>
        <taxon>Bacteria</taxon>
        <taxon>Bacillati</taxon>
        <taxon>Bacillota</taxon>
        <taxon>Clostridia</taxon>
        <taxon>Peptostreptococcales</taxon>
        <taxon>Peptostreptococcaceae</taxon>
        <taxon>Clostridioides</taxon>
    </lineage>
</organism>
<evidence type="ECO:0000313" key="7">
    <source>
        <dbReference type="Proteomes" id="UP000002068"/>
    </source>
</evidence>
<dbReference type="Gene3D" id="2.40.50.100">
    <property type="match status" value="1"/>
</dbReference>
<dbReference type="Pfam" id="PF25989">
    <property type="entry name" value="YknX_C"/>
    <property type="match status" value="1"/>
</dbReference>
<feature type="domain" description="YknX-like C-terminal permuted SH3-like" evidence="5">
    <location>
        <begin position="341"/>
        <end position="408"/>
    </location>
</feature>
<evidence type="ECO:0000259" key="5">
    <source>
        <dbReference type="Pfam" id="PF25989"/>
    </source>
</evidence>